<protein>
    <recommendedName>
        <fullName evidence="3">Helitron helicase-like domain-containing protein</fullName>
    </recommendedName>
</protein>
<dbReference type="PANTHER" id="PTHR45786:SF76">
    <property type="entry name" value="OS08G0300100 PROTEIN"/>
    <property type="match status" value="1"/>
</dbReference>
<evidence type="ECO:0000313" key="1">
    <source>
        <dbReference type="EMBL" id="EEC70368.1"/>
    </source>
</evidence>
<accession>B8AC74</accession>
<organism evidence="1 2">
    <name type="scientific">Oryza sativa subsp. indica</name>
    <name type="common">Rice</name>
    <dbReference type="NCBI Taxonomy" id="39946"/>
    <lineage>
        <taxon>Eukaryota</taxon>
        <taxon>Viridiplantae</taxon>
        <taxon>Streptophyta</taxon>
        <taxon>Embryophyta</taxon>
        <taxon>Tracheophyta</taxon>
        <taxon>Spermatophyta</taxon>
        <taxon>Magnoliopsida</taxon>
        <taxon>Liliopsida</taxon>
        <taxon>Poales</taxon>
        <taxon>Poaceae</taxon>
        <taxon>BOP clade</taxon>
        <taxon>Oryzoideae</taxon>
        <taxon>Oryzeae</taxon>
        <taxon>Oryzinae</taxon>
        <taxon>Oryza</taxon>
        <taxon>Oryza sativa</taxon>
    </lineage>
</organism>
<dbReference type="PANTHER" id="PTHR45786">
    <property type="entry name" value="DNA BINDING PROTEIN-LIKE"/>
    <property type="match status" value="1"/>
</dbReference>
<dbReference type="OMA" id="KENHCKF"/>
<proteinExistence type="predicted"/>
<sequence>MFNTHNPIVKLFRMARDRLAESGDDQYIIRLFGDPDKHGDVFSAPVASEVVGLVVGDLGIGDVGRDLIVQDQVGHLQKVKENHCKFMSMQYPILFPYGEDGYHENITYRRCPRSEGIKRNKATMLEYFAYRLHDRADDFNTPMRCKRGTQSYVIDAYCCMEESRLNHYRSKAFQLKYRTASFNEVRAMVYTEFPEYFTWHGDGKYWAPRKNHRKKIGRIAHVCPAQGDVYYLRMLLHIVRGAKSYSNLRTFEGQVYPTFQAACQALGLLGDDREWSFALADAAPWALPYQLRRLFVTLLLFCNVTDPSALFEEHMSSIGQDVAYRLNHATLGIDSSAPSLKQYVRSYVLTEIDILLKNAGRTLAHFHLPQPTMQSISIIGNRLLMDEQAYDLDKYQLRQLIN</sequence>
<keyword evidence="2" id="KW-1185">Reference proteome</keyword>
<dbReference type="AlphaFoldDB" id="B8AC74"/>
<evidence type="ECO:0000313" key="2">
    <source>
        <dbReference type="Proteomes" id="UP000007015"/>
    </source>
</evidence>
<dbReference type="Proteomes" id="UP000007015">
    <property type="component" value="Chromosome 1"/>
</dbReference>
<dbReference type="HOGENOM" id="CLU_685847_0_0_1"/>
<dbReference type="Gramene" id="BGIOSGA001934-TA">
    <property type="protein sequence ID" value="BGIOSGA001934-PA"/>
    <property type="gene ID" value="BGIOSGA001934"/>
</dbReference>
<reference evidence="1 2" key="1">
    <citation type="journal article" date="2005" name="PLoS Biol.">
        <title>The genomes of Oryza sativa: a history of duplications.</title>
        <authorList>
            <person name="Yu J."/>
            <person name="Wang J."/>
            <person name="Lin W."/>
            <person name="Li S."/>
            <person name="Li H."/>
            <person name="Zhou J."/>
            <person name="Ni P."/>
            <person name="Dong W."/>
            <person name="Hu S."/>
            <person name="Zeng C."/>
            <person name="Zhang J."/>
            <person name="Zhang Y."/>
            <person name="Li R."/>
            <person name="Xu Z."/>
            <person name="Li S."/>
            <person name="Li X."/>
            <person name="Zheng H."/>
            <person name="Cong L."/>
            <person name="Lin L."/>
            <person name="Yin J."/>
            <person name="Geng J."/>
            <person name="Li G."/>
            <person name="Shi J."/>
            <person name="Liu J."/>
            <person name="Lv H."/>
            <person name="Li J."/>
            <person name="Wang J."/>
            <person name="Deng Y."/>
            <person name="Ran L."/>
            <person name="Shi X."/>
            <person name="Wang X."/>
            <person name="Wu Q."/>
            <person name="Li C."/>
            <person name="Ren X."/>
            <person name="Wang J."/>
            <person name="Wang X."/>
            <person name="Li D."/>
            <person name="Liu D."/>
            <person name="Zhang X."/>
            <person name="Ji Z."/>
            <person name="Zhao W."/>
            <person name="Sun Y."/>
            <person name="Zhang Z."/>
            <person name="Bao J."/>
            <person name="Han Y."/>
            <person name="Dong L."/>
            <person name="Ji J."/>
            <person name="Chen P."/>
            <person name="Wu S."/>
            <person name="Liu J."/>
            <person name="Xiao Y."/>
            <person name="Bu D."/>
            <person name="Tan J."/>
            <person name="Yang L."/>
            <person name="Ye C."/>
            <person name="Zhang J."/>
            <person name="Xu J."/>
            <person name="Zhou Y."/>
            <person name="Yu Y."/>
            <person name="Zhang B."/>
            <person name="Zhuang S."/>
            <person name="Wei H."/>
            <person name="Liu B."/>
            <person name="Lei M."/>
            <person name="Yu H."/>
            <person name="Li Y."/>
            <person name="Xu H."/>
            <person name="Wei S."/>
            <person name="He X."/>
            <person name="Fang L."/>
            <person name="Zhang Z."/>
            <person name="Zhang Y."/>
            <person name="Huang X."/>
            <person name="Su Z."/>
            <person name="Tong W."/>
            <person name="Li J."/>
            <person name="Tong Z."/>
            <person name="Li S."/>
            <person name="Ye J."/>
            <person name="Wang L."/>
            <person name="Fang L."/>
            <person name="Lei T."/>
            <person name="Chen C."/>
            <person name="Chen H."/>
            <person name="Xu Z."/>
            <person name="Li H."/>
            <person name="Huang H."/>
            <person name="Zhang F."/>
            <person name="Xu H."/>
            <person name="Li N."/>
            <person name="Zhao C."/>
            <person name="Li S."/>
            <person name="Dong L."/>
            <person name="Huang Y."/>
            <person name="Li L."/>
            <person name="Xi Y."/>
            <person name="Qi Q."/>
            <person name="Li W."/>
            <person name="Zhang B."/>
            <person name="Hu W."/>
            <person name="Zhang Y."/>
            <person name="Tian X."/>
            <person name="Jiao Y."/>
            <person name="Liang X."/>
            <person name="Jin J."/>
            <person name="Gao L."/>
            <person name="Zheng W."/>
            <person name="Hao B."/>
            <person name="Liu S."/>
            <person name="Wang W."/>
            <person name="Yuan L."/>
            <person name="Cao M."/>
            <person name="McDermott J."/>
            <person name="Samudrala R."/>
            <person name="Wang J."/>
            <person name="Wong G.K."/>
            <person name="Yang H."/>
        </authorList>
    </citation>
    <scope>NUCLEOTIDE SEQUENCE [LARGE SCALE GENOMIC DNA]</scope>
    <source>
        <strain evidence="2">cv. 93-11</strain>
    </source>
</reference>
<dbReference type="STRING" id="39946.B8AC74"/>
<evidence type="ECO:0008006" key="3">
    <source>
        <dbReference type="Google" id="ProtNLM"/>
    </source>
</evidence>
<dbReference type="EMBL" id="CM000126">
    <property type="protein sequence ID" value="EEC70368.1"/>
    <property type="molecule type" value="Genomic_DNA"/>
</dbReference>
<gene>
    <name evidence="1" type="ORF">OsI_01303</name>
</gene>
<name>B8AC74_ORYSI</name>